<evidence type="ECO:0000313" key="2">
    <source>
        <dbReference type="Proteomes" id="UP001162992"/>
    </source>
</evidence>
<dbReference type="EMBL" id="CM055106">
    <property type="protein sequence ID" value="KAJ7529389.1"/>
    <property type="molecule type" value="Genomic_DNA"/>
</dbReference>
<accession>A0ACC2BJ12</accession>
<keyword evidence="2" id="KW-1185">Reference proteome</keyword>
<sequence>MVGVGRMGSEDRGGAESGGGAEWTENGGIGGHFACVAGGTLALADSEPSASVGNGQLARVGDEPSATVSGEPSARENRGGEVSEVASEGEHPSVRGGQPARVEQSQSSSREARGAVARGTVASRAGGEAVRGSGESARGGFGVALAARVGEREDLRGAMKRSRCQVVDKW</sequence>
<proteinExistence type="predicted"/>
<protein>
    <submittedName>
        <fullName evidence="1">Uncharacterized protein</fullName>
    </submittedName>
</protein>
<organism evidence="1 2">
    <name type="scientific">Diphasiastrum complanatum</name>
    <name type="common">Issler's clubmoss</name>
    <name type="synonym">Lycopodium complanatum</name>
    <dbReference type="NCBI Taxonomy" id="34168"/>
    <lineage>
        <taxon>Eukaryota</taxon>
        <taxon>Viridiplantae</taxon>
        <taxon>Streptophyta</taxon>
        <taxon>Embryophyta</taxon>
        <taxon>Tracheophyta</taxon>
        <taxon>Lycopodiopsida</taxon>
        <taxon>Lycopodiales</taxon>
        <taxon>Lycopodiaceae</taxon>
        <taxon>Lycopodioideae</taxon>
        <taxon>Diphasiastrum</taxon>
    </lineage>
</organism>
<dbReference type="Proteomes" id="UP001162992">
    <property type="component" value="Chromosome 15"/>
</dbReference>
<comment type="caution">
    <text evidence="1">The sequence shown here is derived from an EMBL/GenBank/DDBJ whole genome shotgun (WGS) entry which is preliminary data.</text>
</comment>
<evidence type="ECO:0000313" key="1">
    <source>
        <dbReference type="EMBL" id="KAJ7529389.1"/>
    </source>
</evidence>
<gene>
    <name evidence="1" type="ORF">O6H91_15G047300</name>
</gene>
<reference evidence="2" key="1">
    <citation type="journal article" date="2024" name="Proc. Natl. Acad. Sci. U.S.A.">
        <title>Extraordinary preservation of gene collinearity over three hundred million years revealed in homosporous lycophytes.</title>
        <authorList>
            <person name="Li C."/>
            <person name="Wickell D."/>
            <person name="Kuo L.Y."/>
            <person name="Chen X."/>
            <person name="Nie B."/>
            <person name="Liao X."/>
            <person name="Peng D."/>
            <person name="Ji J."/>
            <person name="Jenkins J."/>
            <person name="Williams M."/>
            <person name="Shu S."/>
            <person name="Plott C."/>
            <person name="Barry K."/>
            <person name="Rajasekar S."/>
            <person name="Grimwood J."/>
            <person name="Han X."/>
            <person name="Sun S."/>
            <person name="Hou Z."/>
            <person name="He W."/>
            <person name="Dai G."/>
            <person name="Sun C."/>
            <person name="Schmutz J."/>
            <person name="Leebens-Mack J.H."/>
            <person name="Li F.W."/>
            <person name="Wang L."/>
        </authorList>
    </citation>
    <scope>NUCLEOTIDE SEQUENCE [LARGE SCALE GENOMIC DNA]</scope>
    <source>
        <strain evidence="2">cv. PW_Plant_1</strain>
    </source>
</reference>
<name>A0ACC2BJ12_DIPCM</name>